<feature type="domain" description="Photolyase/cryptochrome alpha/beta" evidence="15">
    <location>
        <begin position="5"/>
        <end position="130"/>
    </location>
</feature>
<evidence type="ECO:0000256" key="3">
    <source>
        <dbReference type="ARBA" id="ARBA00013149"/>
    </source>
</evidence>
<reference evidence="16 17" key="1">
    <citation type="submission" date="2015-10" db="EMBL/GenBank/DDBJ databases">
        <title>Metagenome-Assembled Genomes uncover a global brackish microbiome.</title>
        <authorList>
            <person name="Hugerth L.W."/>
            <person name="Larsson J."/>
            <person name="Alneberg J."/>
            <person name="Lindh M.V."/>
            <person name="Legrand C."/>
            <person name="Pinhassi J."/>
            <person name="Andersson A.F."/>
        </authorList>
    </citation>
    <scope>NUCLEOTIDE SEQUENCE [LARGE SCALE GENOMIC DNA]</scope>
    <source>
        <strain evidence="16">BACL4 MAG-120507-bin80</strain>
    </source>
</reference>
<dbReference type="GO" id="GO:0003677">
    <property type="term" value="F:DNA binding"/>
    <property type="evidence" value="ECO:0007669"/>
    <property type="project" value="TreeGrafter"/>
</dbReference>
<dbReference type="EC" id="4.1.99.3" evidence="3"/>
<feature type="site" description="Electron transfer via tryptophanyl radical" evidence="13">
    <location>
        <position position="385"/>
    </location>
</feature>
<dbReference type="InterPro" id="IPR014729">
    <property type="entry name" value="Rossmann-like_a/b/a_fold"/>
</dbReference>
<evidence type="ECO:0000256" key="1">
    <source>
        <dbReference type="ARBA" id="ARBA00001932"/>
    </source>
</evidence>
<sequence length="478" mass="53798">MPRQAPTLLWFRQDLRLRDNPALIAALATGSVLPVYVLDDESAGSWRRGAASRCWLHRSLDALNESLHGKLWVLKGDAAEVIPAFAAEHGAAAVHWNRGYEPWRIARDKQIKQTLSDAGVLVESHAGTLLWEPWHNLKKDGTPYKVFTPYYRNALATQPAPVPAATVDAAQLSAALHDCAQPNNKIDTLALLPRLNWHEGMLSDWVPGEAGAQAQLSSFLDAGIEDYREGRDFPAKMSVSRLSPHLHFGEISPNEAAFAANLSGQRGHESQSEHFVRELVWREFSYYLLYHFPSLTDANMKSDFDRFPWLDDADLRSAWQRGMTGYPIVDAGMRELYTTGYMHNRVRMIVASFLIKNLMQDWRHGEKWFWDCLVDADLASNSCSWQWVAGSGADAAPYFRIFNPVTQSQKFDPDGAYIRRFVPELAKLSAKHLHDPSSAPTMELQLAGIELGKDYPAAIVDLKQTRERALAAYKTLRD</sequence>
<dbReference type="PANTHER" id="PTHR11455:SF9">
    <property type="entry name" value="CRYPTOCHROME CIRCADIAN CLOCK 5 ISOFORM X1"/>
    <property type="match status" value="1"/>
</dbReference>
<accession>A0A0R2SBK5</accession>
<feature type="binding site" evidence="12">
    <location>
        <begin position="375"/>
        <end position="377"/>
    </location>
    <ligand>
        <name>FAD</name>
        <dbReference type="ChEBI" id="CHEBI:57692"/>
    </ligand>
</feature>
<dbReference type="SUPFAM" id="SSF48173">
    <property type="entry name" value="Cryptochrome/photolyase FAD-binding domain"/>
    <property type="match status" value="1"/>
</dbReference>
<evidence type="ECO:0000256" key="9">
    <source>
        <dbReference type="ARBA" id="ARBA00033999"/>
    </source>
</evidence>
<comment type="cofactor">
    <cofactor evidence="1">
        <name>(6R)-5,10-methylene-5,6,7,8-tetrahydrofolate</name>
        <dbReference type="ChEBI" id="CHEBI:15636"/>
    </cofactor>
</comment>
<comment type="cofactor">
    <cofactor evidence="12">
        <name>FAD</name>
        <dbReference type="ChEBI" id="CHEBI:57692"/>
    </cofactor>
    <text evidence="12">Binds 1 FAD per subunit.</text>
</comment>
<evidence type="ECO:0000256" key="11">
    <source>
        <dbReference type="ARBA" id="ARBA00083107"/>
    </source>
</evidence>
<dbReference type="InterPro" id="IPR036155">
    <property type="entry name" value="Crypto/Photolyase_N_sf"/>
</dbReference>
<evidence type="ECO:0000259" key="15">
    <source>
        <dbReference type="PROSITE" id="PS51645"/>
    </source>
</evidence>
<keyword evidence="7 14" id="KW-0157">Chromophore</keyword>
<evidence type="ECO:0000256" key="4">
    <source>
        <dbReference type="ARBA" id="ARBA00014046"/>
    </source>
</evidence>
<dbReference type="InterPro" id="IPR006050">
    <property type="entry name" value="DNA_photolyase_N"/>
</dbReference>
<evidence type="ECO:0000256" key="12">
    <source>
        <dbReference type="PIRSR" id="PIRSR602081-1"/>
    </source>
</evidence>
<dbReference type="GO" id="GO:0000719">
    <property type="term" value="P:photoreactive repair"/>
    <property type="evidence" value="ECO:0007669"/>
    <property type="project" value="UniProtKB-ARBA"/>
</dbReference>
<dbReference type="Gene3D" id="3.40.50.620">
    <property type="entry name" value="HUPs"/>
    <property type="match status" value="1"/>
</dbReference>
<keyword evidence="6 12" id="KW-0274">FAD</keyword>
<dbReference type="GO" id="GO:0009416">
    <property type="term" value="P:response to light stimulus"/>
    <property type="evidence" value="ECO:0007669"/>
    <property type="project" value="TreeGrafter"/>
</dbReference>
<dbReference type="EMBL" id="LIBB01000085">
    <property type="protein sequence ID" value="KRO72249.1"/>
    <property type="molecule type" value="Genomic_DNA"/>
</dbReference>
<dbReference type="Gene3D" id="1.25.40.80">
    <property type="match status" value="1"/>
</dbReference>
<comment type="similarity">
    <text evidence="2">Belongs to the DNA photolyase class-1 family.</text>
</comment>
<evidence type="ECO:0000256" key="14">
    <source>
        <dbReference type="RuleBase" id="RU004182"/>
    </source>
</evidence>
<dbReference type="PRINTS" id="PR00147">
    <property type="entry name" value="DNAPHOTLYASE"/>
</dbReference>
<dbReference type="Proteomes" id="UP000051934">
    <property type="component" value="Unassembled WGS sequence"/>
</dbReference>
<evidence type="ECO:0000313" key="17">
    <source>
        <dbReference type="Proteomes" id="UP000051934"/>
    </source>
</evidence>
<dbReference type="Gene3D" id="1.10.579.10">
    <property type="entry name" value="DNA Cyclobutane Dipyrimidine Photolyase, subunit A, domain 3"/>
    <property type="match status" value="1"/>
</dbReference>
<feature type="binding site" evidence="12">
    <location>
        <position position="227"/>
    </location>
    <ligand>
        <name>FAD</name>
        <dbReference type="ChEBI" id="CHEBI:57692"/>
    </ligand>
</feature>
<dbReference type="GO" id="GO:0003904">
    <property type="term" value="F:deoxyribodipyrimidine photo-lyase activity"/>
    <property type="evidence" value="ECO:0007669"/>
    <property type="project" value="UniProtKB-EC"/>
</dbReference>
<feature type="binding site" evidence="12">
    <location>
        <position position="275"/>
    </location>
    <ligand>
        <name>FAD</name>
        <dbReference type="ChEBI" id="CHEBI:57692"/>
    </ligand>
</feature>
<evidence type="ECO:0000256" key="7">
    <source>
        <dbReference type="ARBA" id="ARBA00022991"/>
    </source>
</evidence>
<evidence type="ECO:0000256" key="10">
    <source>
        <dbReference type="ARBA" id="ARBA00059220"/>
    </source>
</evidence>
<proteinExistence type="inferred from homology"/>
<dbReference type="InterPro" id="IPR005101">
    <property type="entry name" value="Cryptochr/Photolyase_FAD-bd"/>
</dbReference>
<evidence type="ECO:0000313" key="16">
    <source>
        <dbReference type="EMBL" id="KRO72249.1"/>
    </source>
</evidence>
<dbReference type="SUPFAM" id="SSF52425">
    <property type="entry name" value="Cryptochrome/photolyase, N-terminal domain"/>
    <property type="match status" value="1"/>
</dbReference>
<dbReference type="PANTHER" id="PTHR11455">
    <property type="entry name" value="CRYPTOCHROME"/>
    <property type="match status" value="1"/>
</dbReference>
<feature type="site" description="Electron transfer via tryptophanyl radical" evidence="13">
    <location>
        <position position="309"/>
    </location>
</feature>
<evidence type="ECO:0000256" key="5">
    <source>
        <dbReference type="ARBA" id="ARBA00022630"/>
    </source>
</evidence>
<dbReference type="FunFam" id="1.10.579.10:FF:000003">
    <property type="entry name" value="Deoxyribodipyrimidine photo-lyase"/>
    <property type="match status" value="1"/>
</dbReference>
<comment type="similarity">
    <text evidence="14">Belongs to the DNA photolyase family.</text>
</comment>
<dbReference type="InterPro" id="IPR002081">
    <property type="entry name" value="Cryptochrome/DNA_photolyase_1"/>
</dbReference>
<dbReference type="AlphaFoldDB" id="A0A0R2SBK5"/>
<dbReference type="Pfam" id="PF00875">
    <property type="entry name" value="DNA_photolyase"/>
    <property type="match status" value="1"/>
</dbReference>
<dbReference type="PROSITE" id="PS51645">
    <property type="entry name" value="PHR_CRY_ALPHA_BETA"/>
    <property type="match status" value="1"/>
</dbReference>
<dbReference type="PROSITE" id="PS00394">
    <property type="entry name" value="DNA_PHOTOLYASES_1_1"/>
    <property type="match status" value="1"/>
</dbReference>
<keyword evidence="5 12" id="KW-0285">Flavoprotein</keyword>
<feature type="site" description="Electron transfer via tryptophanyl radical" evidence="13">
    <location>
        <position position="362"/>
    </location>
</feature>
<evidence type="ECO:0000256" key="6">
    <source>
        <dbReference type="ARBA" id="ARBA00022827"/>
    </source>
</evidence>
<protein>
    <recommendedName>
        <fullName evidence="4">Deoxyribodipyrimidine photo-lyase</fullName>
        <ecNumber evidence="3">4.1.99.3</ecNumber>
    </recommendedName>
    <alternativeName>
        <fullName evidence="8">DNA photolyase</fullName>
    </alternativeName>
    <alternativeName>
        <fullName evidence="11">Photoreactivating enzyme</fullName>
    </alternativeName>
</protein>
<comment type="function">
    <text evidence="10">Involved in repair of UV radiation-induced DNA damage. Catalyzes the light-dependent monomerization (300-600 nm) of cyclobutyl pyrimidine dimers (in cis-syn configuration), which are formed between adjacent bases on the same DNA strand upon exposure to ultraviolet radiation.</text>
</comment>
<name>A0A0R2SBK5_9GAMM</name>
<dbReference type="Pfam" id="PF03441">
    <property type="entry name" value="FAD_binding_7"/>
    <property type="match status" value="1"/>
</dbReference>
<organism evidence="16 17">
    <name type="scientific">OM182 bacterium BACL3 MAG-120507-bin80</name>
    <dbReference type="NCBI Taxonomy" id="1655577"/>
    <lineage>
        <taxon>Bacteria</taxon>
        <taxon>Pseudomonadati</taxon>
        <taxon>Pseudomonadota</taxon>
        <taxon>Gammaproteobacteria</taxon>
        <taxon>OMG group</taxon>
        <taxon>OM182 clade</taxon>
    </lineage>
</organism>
<evidence type="ECO:0000256" key="2">
    <source>
        <dbReference type="ARBA" id="ARBA00005862"/>
    </source>
</evidence>
<dbReference type="InterPro" id="IPR036134">
    <property type="entry name" value="Crypto/Photolyase_FAD-like_sf"/>
</dbReference>
<dbReference type="InterPro" id="IPR018394">
    <property type="entry name" value="DNA_photolyase_1_CS_C"/>
</dbReference>
<comment type="catalytic activity">
    <reaction evidence="9">
        <text>cyclobutadipyrimidine (in DNA) = 2 pyrimidine residues (in DNA).</text>
        <dbReference type="EC" id="4.1.99.3"/>
    </reaction>
</comment>
<comment type="caution">
    <text evidence="16">The sequence shown here is derived from an EMBL/GenBank/DDBJ whole genome shotgun (WGS) entry which is preliminary data.</text>
</comment>
<evidence type="ECO:0000256" key="8">
    <source>
        <dbReference type="ARBA" id="ARBA00031671"/>
    </source>
</evidence>
<gene>
    <name evidence="16" type="ORF">ABR69_04005</name>
</gene>
<dbReference type="PROSITE" id="PS00691">
    <property type="entry name" value="DNA_PHOTOLYASES_1_2"/>
    <property type="match status" value="1"/>
</dbReference>
<evidence type="ECO:0000256" key="13">
    <source>
        <dbReference type="PIRSR" id="PIRSR602081-2"/>
    </source>
</evidence>
<keyword evidence="16" id="KW-0456">Lyase</keyword>
<dbReference type="GO" id="GO:0071949">
    <property type="term" value="F:FAD binding"/>
    <property type="evidence" value="ECO:0007669"/>
    <property type="project" value="TreeGrafter"/>
</dbReference>